<dbReference type="EMBL" id="OZ034818">
    <property type="protein sequence ID" value="CAL1389011.1"/>
    <property type="molecule type" value="Genomic_DNA"/>
</dbReference>
<evidence type="ECO:0000313" key="1">
    <source>
        <dbReference type="EMBL" id="CAL1389011.1"/>
    </source>
</evidence>
<keyword evidence="2" id="KW-1185">Reference proteome</keyword>
<accession>A0AAV2ESR6</accession>
<gene>
    <name evidence="1" type="ORF">LTRI10_LOCUS29901</name>
</gene>
<reference evidence="1 2" key="1">
    <citation type="submission" date="2024-04" db="EMBL/GenBank/DDBJ databases">
        <authorList>
            <person name="Fracassetti M."/>
        </authorList>
    </citation>
    <scope>NUCLEOTIDE SEQUENCE [LARGE SCALE GENOMIC DNA]</scope>
</reference>
<dbReference type="Proteomes" id="UP001497516">
    <property type="component" value="Chromosome 5"/>
</dbReference>
<sequence length="255" mass="26335">MLPAATASDSRTPFVASGGGLHHHIARPRSGGLSALGRGLALRQVISSSAVKCSLSSTPPSAAGIKMLGRPCTASTFPHPRHSSSRRTADVAVRSAGVDPVAVADALPAGISLPFDLPHDSQWQLWLLGAVASFAIPLATGKLGPLGKLFDKFDAAVDTAQGVAEMVDQMAEKVEEVADDIGNSLPAGALKEALEYVENLADQTEKAAEYAGDLLDKVEEVGDKVEAFAESAIAKKPSSSSSTIVVVSQEVKAEI</sequence>
<evidence type="ECO:0000313" key="2">
    <source>
        <dbReference type="Proteomes" id="UP001497516"/>
    </source>
</evidence>
<dbReference type="PANTHER" id="PTHR33735:SF14">
    <property type="entry name" value="PHAGE CAPSID SCAFFOLDING PROTEIN (GPO) SERINE PEPTIDASE"/>
    <property type="match status" value="1"/>
</dbReference>
<proteinExistence type="predicted"/>
<name>A0AAV2ESR6_9ROSI</name>
<dbReference type="PANTHER" id="PTHR33735">
    <property type="entry name" value="EXPRESSED PROTEIN"/>
    <property type="match status" value="1"/>
</dbReference>
<organism evidence="1 2">
    <name type="scientific">Linum trigynum</name>
    <dbReference type="NCBI Taxonomy" id="586398"/>
    <lineage>
        <taxon>Eukaryota</taxon>
        <taxon>Viridiplantae</taxon>
        <taxon>Streptophyta</taxon>
        <taxon>Embryophyta</taxon>
        <taxon>Tracheophyta</taxon>
        <taxon>Spermatophyta</taxon>
        <taxon>Magnoliopsida</taxon>
        <taxon>eudicotyledons</taxon>
        <taxon>Gunneridae</taxon>
        <taxon>Pentapetalae</taxon>
        <taxon>rosids</taxon>
        <taxon>fabids</taxon>
        <taxon>Malpighiales</taxon>
        <taxon>Linaceae</taxon>
        <taxon>Linum</taxon>
    </lineage>
</organism>
<dbReference type="AlphaFoldDB" id="A0AAV2ESR6"/>
<protein>
    <submittedName>
        <fullName evidence="1">Uncharacterized protein</fullName>
    </submittedName>
</protein>